<keyword evidence="3" id="KW-1185">Reference proteome</keyword>
<name>A0A0B2V9W2_TOXCA</name>
<dbReference type="EMBL" id="JPKZ01002143">
    <property type="protein sequence ID" value="KHN78247.1"/>
    <property type="molecule type" value="Genomic_DNA"/>
</dbReference>
<comment type="caution">
    <text evidence="2">The sequence shown here is derived from an EMBL/GenBank/DDBJ whole genome shotgun (WGS) entry which is preliminary data.</text>
</comment>
<sequence>MVIVRRRKANKIGSLRREGRDEQYLEPEISDLAMSRGEVFGEYEKDKERDSSGPKSERDRCSHVNRVYVTAAVIAAIAAYVRFF</sequence>
<keyword evidence="1" id="KW-0472">Membrane</keyword>
<evidence type="ECO:0000256" key="1">
    <source>
        <dbReference type="SAM" id="Phobius"/>
    </source>
</evidence>
<feature type="transmembrane region" description="Helical" evidence="1">
    <location>
        <begin position="65"/>
        <end position="83"/>
    </location>
</feature>
<keyword evidence="1" id="KW-0812">Transmembrane</keyword>
<gene>
    <name evidence="2" type="ORF">Tcan_05539</name>
</gene>
<proteinExistence type="predicted"/>
<protein>
    <submittedName>
        <fullName evidence="2">Uncharacterized protein</fullName>
    </submittedName>
</protein>
<dbReference type="AlphaFoldDB" id="A0A0B2V9W2"/>
<organism evidence="2 3">
    <name type="scientific">Toxocara canis</name>
    <name type="common">Canine roundworm</name>
    <dbReference type="NCBI Taxonomy" id="6265"/>
    <lineage>
        <taxon>Eukaryota</taxon>
        <taxon>Metazoa</taxon>
        <taxon>Ecdysozoa</taxon>
        <taxon>Nematoda</taxon>
        <taxon>Chromadorea</taxon>
        <taxon>Rhabditida</taxon>
        <taxon>Spirurina</taxon>
        <taxon>Ascaridomorpha</taxon>
        <taxon>Ascaridoidea</taxon>
        <taxon>Toxocaridae</taxon>
        <taxon>Toxocara</taxon>
    </lineage>
</organism>
<evidence type="ECO:0000313" key="2">
    <source>
        <dbReference type="EMBL" id="KHN78247.1"/>
    </source>
</evidence>
<accession>A0A0B2V9W2</accession>
<dbReference type="Proteomes" id="UP000031036">
    <property type="component" value="Unassembled WGS sequence"/>
</dbReference>
<reference evidence="2 3" key="1">
    <citation type="submission" date="2014-11" db="EMBL/GenBank/DDBJ databases">
        <title>Genetic blueprint of the zoonotic pathogen Toxocara canis.</title>
        <authorList>
            <person name="Zhu X.-Q."/>
            <person name="Korhonen P.K."/>
            <person name="Cai H."/>
            <person name="Young N.D."/>
            <person name="Nejsum P."/>
            <person name="von Samson-Himmelstjerna G."/>
            <person name="Boag P.R."/>
            <person name="Tan P."/>
            <person name="Li Q."/>
            <person name="Min J."/>
            <person name="Yang Y."/>
            <person name="Wang X."/>
            <person name="Fang X."/>
            <person name="Hall R.S."/>
            <person name="Hofmann A."/>
            <person name="Sternberg P.W."/>
            <person name="Jex A.R."/>
            <person name="Gasser R.B."/>
        </authorList>
    </citation>
    <scope>NUCLEOTIDE SEQUENCE [LARGE SCALE GENOMIC DNA]</scope>
    <source>
        <strain evidence="2">PN_DK_2014</strain>
    </source>
</reference>
<keyword evidence="1" id="KW-1133">Transmembrane helix</keyword>
<evidence type="ECO:0000313" key="3">
    <source>
        <dbReference type="Proteomes" id="UP000031036"/>
    </source>
</evidence>